<proteinExistence type="predicted"/>
<comment type="caution">
    <text evidence="2">The sequence shown here is derived from an EMBL/GenBank/DDBJ whole genome shotgun (WGS) entry which is preliminary data.</text>
</comment>
<dbReference type="EMBL" id="JACHJQ010000007">
    <property type="protein sequence ID" value="MBB4910566.1"/>
    <property type="molecule type" value="Genomic_DNA"/>
</dbReference>
<evidence type="ECO:0000313" key="2">
    <source>
        <dbReference type="EMBL" id="MBB4910566.1"/>
    </source>
</evidence>
<dbReference type="RefSeq" id="WP_184814595.1">
    <property type="nucleotide sequence ID" value="NZ_JACHJQ010000007.1"/>
</dbReference>
<organism evidence="2 3">
    <name type="scientific">Actinophytocola algeriensis</name>
    <dbReference type="NCBI Taxonomy" id="1768010"/>
    <lineage>
        <taxon>Bacteria</taxon>
        <taxon>Bacillati</taxon>
        <taxon>Actinomycetota</taxon>
        <taxon>Actinomycetes</taxon>
        <taxon>Pseudonocardiales</taxon>
        <taxon>Pseudonocardiaceae</taxon>
    </lineage>
</organism>
<dbReference type="Proteomes" id="UP000520767">
    <property type="component" value="Unassembled WGS sequence"/>
</dbReference>
<keyword evidence="3" id="KW-1185">Reference proteome</keyword>
<evidence type="ECO:0000256" key="1">
    <source>
        <dbReference type="SAM" id="MobiDB-lite"/>
    </source>
</evidence>
<protein>
    <submittedName>
        <fullName evidence="2">Uncharacterized protein</fullName>
    </submittedName>
</protein>
<dbReference type="AlphaFoldDB" id="A0A7W7QBF7"/>
<reference evidence="2 3" key="1">
    <citation type="submission" date="2020-08" db="EMBL/GenBank/DDBJ databases">
        <title>Genomic Encyclopedia of Type Strains, Phase III (KMG-III): the genomes of soil and plant-associated and newly described type strains.</title>
        <authorList>
            <person name="Whitman W."/>
        </authorList>
    </citation>
    <scope>NUCLEOTIDE SEQUENCE [LARGE SCALE GENOMIC DNA]</scope>
    <source>
        <strain evidence="2 3">CECT 8960</strain>
    </source>
</reference>
<feature type="region of interest" description="Disordered" evidence="1">
    <location>
        <begin position="57"/>
        <end position="82"/>
    </location>
</feature>
<name>A0A7W7QBF7_9PSEU</name>
<sequence>MRLTPEISMWVDEDGAMQPEWRVNQLASYISTGLGRAFELFVGVSMFTGGIDHRGNLEPLSCGARTNDRQPDRRATQHAGSE</sequence>
<gene>
    <name evidence="2" type="ORF">FHR82_006824</name>
</gene>
<evidence type="ECO:0000313" key="3">
    <source>
        <dbReference type="Proteomes" id="UP000520767"/>
    </source>
</evidence>
<feature type="compositionally biased region" description="Basic and acidic residues" evidence="1">
    <location>
        <begin position="66"/>
        <end position="82"/>
    </location>
</feature>
<accession>A0A7W7QBF7</accession>